<dbReference type="Pfam" id="PF13289">
    <property type="entry name" value="SIR2_2"/>
    <property type="match status" value="1"/>
</dbReference>
<dbReference type="SUPFAM" id="SSF48452">
    <property type="entry name" value="TPR-like"/>
    <property type="match status" value="1"/>
</dbReference>
<proteinExistence type="predicted"/>
<dbReference type="InterPro" id="IPR011990">
    <property type="entry name" value="TPR-like_helical_dom_sf"/>
</dbReference>
<protein>
    <submittedName>
        <fullName evidence="2">SIR2 family protein</fullName>
    </submittedName>
</protein>
<gene>
    <name evidence="2" type="ORF">QEH52_11995</name>
</gene>
<accession>A0ABU1AYN9</accession>
<dbReference type="Gene3D" id="1.25.40.10">
    <property type="entry name" value="Tetratricopeptide repeat domain"/>
    <property type="match status" value="1"/>
</dbReference>
<dbReference type="Proteomes" id="UP001225316">
    <property type="component" value="Unassembled WGS sequence"/>
</dbReference>
<dbReference type="InterPro" id="IPR027417">
    <property type="entry name" value="P-loop_NTPase"/>
</dbReference>
<evidence type="ECO:0000313" key="2">
    <source>
        <dbReference type="EMBL" id="MDQ8208235.1"/>
    </source>
</evidence>
<feature type="domain" description="Novel STAND NTPase 5" evidence="1">
    <location>
        <begin position="324"/>
        <end position="467"/>
    </location>
</feature>
<dbReference type="Pfam" id="PF25199">
    <property type="entry name" value="nSTAND_NTPase5"/>
    <property type="match status" value="1"/>
</dbReference>
<comment type="caution">
    <text evidence="2">The sequence shown here is derived from an EMBL/GenBank/DDBJ whole genome shotgun (WGS) entry which is preliminary data.</text>
</comment>
<dbReference type="RefSeq" id="WP_308950740.1">
    <property type="nucleotide sequence ID" value="NZ_JARXHW010000027.1"/>
</dbReference>
<sequence length="1042" mass="120397">MTLQIPNTLKKQIVEGKAVLFLGSGASLGAKKSSGDEMYTVSALRDKLLSHFFADRTELKNRQLSQIADFVEVEFGRKALLDALFDLFSDFEPAAFHLLIPLFPWAAIVTTNYDLIVENSYKLCEKNARNIVTYINQNEDFEGQLKLKANSIPFLKIHGCISNSSDMQTPLIISKDHLTKYKKNRELMFDYLRDLAERNTVIFCGYSIEDQHLRNLLFDLTDETRTRPRYYYNSPNQTDLDTNYWGSHRVEVLNCDFETFLKALTKCISETERDFSRIILRGDLSLKTHYQISEPAESDELVEFLQKDVWHVHSSLVTEKASPRQFYSGFDNSWTPIINELDVSRSIADAATIDGVLCDSEQIVQLYLIKGPAGNGKSVILKRIAYTAAESYDKLVLHLRPDGAIKFSAIKEISDLTNKRIYLFIDHAAIHASEISNLIRFCYRSKIKVTIFLSERENEWNMRCSELDGYLDADFTVPYLNKKEIYELLEKLEVAQCLGTLEEMSPENRFKAFHENAKRQLLVALHEATQGLPFENIVVDEYNRILPEEAQHLYLDICTLNRLGVAVRAGLISRASGISFDMFQSDFFRPLESIVRHRKDPYSGEIYYEARHSHIAEIVFDQILNNENDRYDHIIRLLSEINIEYQSDKEAFNAIMRGRGLAQAFSDIELGRDLFKRGFQRVGEPAFLLQQAALLEMNHKGGSLNIAEKYLKKAMEAAPWDKPIKHTYANYLRRKASDSRDSLARQKYRRDAKKYLNETTESTDEKPYRRYTAIQVSLDELTDILQVEVDDSDKAMLRRITEKTNDLEKNFSAARQLFPNNDKFFELESKFRNVISDSKGALRALELAFERNPRNEYVAVRISKFHESNNDRPKAIETLQKCIENSGTAKIAHFCLAKIRINNDETSELILQHLRKSFSDGDSNYDAQFWYARELFLNNKHDESRAMFDTTKTLKLPPDFKNSIRGIVRKNGENVDYEGTIEHFEENYLFLNYGTNNKVKIFTHAERCTADIWEKITPKSQIVYNLGFTMRGAQAVIIRIKE</sequence>
<organism evidence="2 3">
    <name type="scientific">Thalassobacterium maritimum</name>
    <dbReference type="NCBI Taxonomy" id="3041265"/>
    <lineage>
        <taxon>Bacteria</taxon>
        <taxon>Pseudomonadati</taxon>
        <taxon>Verrucomicrobiota</taxon>
        <taxon>Opitutia</taxon>
        <taxon>Puniceicoccales</taxon>
        <taxon>Coraliomargaritaceae</taxon>
        <taxon>Thalassobacterium</taxon>
    </lineage>
</organism>
<keyword evidence="3" id="KW-1185">Reference proteome</keyword>
<dbReference type="SUPFAM" id="SSF52540">
    <property type="entry name" value="P-loop containing nucleoside triphosphate hydrolases"/>
    <property type="match status" value="1"/>
</dbReference>
<name>A0ABU1AYN9_9BACT</name>
<reference evidence="2 3" key="1">
    <citation type="submission" date="2023-04" db="EMBL/GenBank/DDBJ databases">
        <title>A novel bacteria isolated from coastal sediment.</title>
        <authorList>
            <person name="Liu X.-J."/>
            <person name="Du Z.-J."/>
        </authorList>
    </citation>
    <scope>NUCLEOTIDE SEQUENCE [LARGE SCALE GENOMIC DNA]</scope>
    <source>
        <strain evidence="2 3">SDUM461003</strain>
    </source>
</reference>
<evidence type="ECO:0000313" key="3">
    <source>
        <dbReference type="Proteomes" id="UP001225316"/>
    </source>
</evidence>
<dbReference type="EMBL" id="JARXHW010000027">
    <property type="protein sequence ID" value="MDQ8208235.1"/>
    <property type="molecule type" value="Genomic_DNA"/>
</dbReference>
<dbReference type="InterPro" id="IPR057574">
    <property type="entry name" value="nSTAND_NTPase5_dom"/>
</dbReference>
<evidence type="ECO:0000259" key="1">
    <source>
        <dbReference type="Pfam" id="PF25199"/>
    </source>
</evidence>